<dbReference type="SUPFAM" id="SSF56672">
    <property type="entry name" value="DNA/RNA polymerases"/>
    <property type="match status" value="1"/>
</dbReference>
<dbReference type="InterPro" id="IPR000477">
    <property type="entry name" value="RT_dom"/>
</dbReference>
<accession>A0A173SB97</accession>
<keyword evidence="2" id="KW-0695">RNA-directed DNA polymerase</keyword>
<reference evidence="2 3" key="1">
    <citation type="submission" date="2015-09" db="EMBL/GenBank/DDBJ databases">
        <authorList>
            <consortium name="Pathogen Informatics"/>
        </authorList>
    </citation>
    <scope>NUCLEOTIDE SEQUENCE [LARGE SCALE GENOMIC DNA]</scope>
    <source>
        <strain evidence="2 3">2789STDY5834961</strain>
    </source>
</reference>
<name>A0A173SB97_9FIRM</name>
<dbReference type="GO" id="GO:0003964">
    <property type="term" value="F:RNA-directed DNA polymerase activity"/>
    <property type="evidence" value="ECO:0007669"/>
    <property type="project" value="UniProtKB-KW"/>
</dbReference>
<dbReference type="PANTHER" id="PTHR34047:SF8">
    <property type="entry name" value="PROTEIN YKFC"/>
    <property type="match status" value="1"/>
</dbReference>
<dbReference type="InterPro" id="IPR051083">
    <property type="entry name" value="GrpII_Intron_Splice-Mob/Def"/>
</dbReference>
<protein>
    <submittedName>
        <fullName evidence="2">Retron-type reverse transcriptase</fullName>
    </submittedName>
</protein>
<dbReference type="Pfam" id="PF00078">
    <property type="entry name" value="RVT_1"/>
    <property type="match status" value="1"/>
</dbReference>
<feature type="domain" description="Reverse transcriptase" evidence="1">
    <location>
        <begin position="1"/>
        <end position="266"/>
    </location>
</feature>
<evidence type="ECO:0000313" key="3">
    <source>
        <dbReference type="Proteomes" id="UP000095597"/>
    </source>
</evidence>
<dbReference type="InterPro" id="IPR043502">
    <property type="entry name" value="DNA/RNA_pol_sf"/>
</dbReference>
<sequence length="343" mass="40294">MDKEIVTDYGNLYYAYRKAKSGKKFNSSTARFSNVALDGINILKEQLENQTYTVAPYNRFEIYEPKQRVIESCSFKDKVVQHILCDNILHPKLKNVFIKYNSAGQIGKGTLYALDGLREHMESFYQRHGVDGWILKCDIRHFFYEIDHETLKDIVDYFFPEPYTTWLNHTLIDSSKNPGLPLGNQAGQVYALLMVHAVDCMATGELGITEYGRYMDDFYLIHQDKEYLKWCLECIREMLKTLGLELNGKTQIIPFRKGMRYLGFHHYMTADGKYIRKLTGENKRKNKKKFRKLVKDVKAGKLTEEKFYEKYNSWKNHALHGNCIKLVHSMDLHIEKLMKEVME</sequence>
<organism evidence="2 3">
    <name type="scientific">Dorea longicatena</name>
    <dbReference type="NCBI Taxonomy" id="88431"/>
    <lineage>
        <taxon>Bacteria</taxon>
        <taxon>Bacillati</taxon>
        <taxon>Bacillota</taxon>
        <taxon>Clostridia</taxon>
        <taxon>Lachnospirales</taxon>
        <taxon>Lachnospiraceae</taxon>
        <taxon>Dorea</taxon>
    </lineage>
</organism>
<evidence type="ECO:0000259" key="1">
    <source>
        <dbReference type="PROSITE" id="PS50878"/>
    </source>
</evidence>
<dbReference type="AlphaFoldDB" id="A0A173SB97"/>
<keyword evidence="2" id="KW-0808">Transferase</keyword>
<dbReference type="PANTHER" id="PTHR34047">
    <property type="entry name" value="NUCLEAR INTRON MATURASE 1, MITOCHONDRIAL-RELATED"/>
    <property type="match status" value="1"/>
</dbReference>
<keyword evidence="2" id="KW-0548">Nucleotidyltransferase</keyword>
<dbReference type="CDD" id="cd01646">
    <property type="entry name" value="RT_Bac_retron_I"/>
    <property type="match status" value="1"/>
</dbReference>
<dbReference type="OrthoDB" id="9788687at2"/>
<dbReference type="PROSITE" id="PS50878">
    <property type="entry name" value="RT_POL"/>
    <property type="match status" value="1"/>
</dbReference>
<dbReference type="Proteomes" id="UP000095597">
    <property type="component" value="Unassembled WGS sequence"/>
</dbReference>
<proteinExistence type="predicted"/>
<evidence type="ECO:0000313" key="2">
    <source>
        <dbReference type="EMBL" id="CUM87115.1"/>
    </source>
</evidence>
<dbReference type="RefSeq" id="WP_055213796.1">
    <property type="nucleotide sequence ID" value="NZ_CYXO01000004.1"/>
</dbReference>
<gene>
    <name evidence="2" type="ORF">ERS852573_00912</name>
</gene>
<dbReference type="EMBL" id="CYXO01000004">
    <property type="protein sequence ID" value="CUM87115.1"/>
    <property type="molecule type" value="Genomic_DNA"/>
</dbReference>